<evidence type="ECO:0000256" key="3">
    <source>
        <dbReference type="PROSITE-ProRule" id="PRU00169"/>
    </source>
</evidence>
<dbReference type="AlphaFoldDB" id="A0A540VB95"/>
<dbReference type="InterPro" id="IPR058245">
    <property type="entry name" value="NreC/VraR/RcsB-like_REC"/>
</dbReference>
<organism evidence="6 7">
    <name type="scientific">Litorilinea aerophila</name>
    <dbReference type="NCBI Taxonomy" id="1204385"/>
    <lineage>
        <taxon>Bacteria</taxon>
        <taxon>Bacillati</taxon>
        <taxon>Chloroflexota</taxon>
        <taxon>Caldilineae</taxon>
        <taxon>Caldilineales</taxon>
        <taxon>Caldilineaceae</taxon>
        <taxon>Litorilinea</taxon>
    </lineage>
</organism>
<dbReference type="InterPro" id="IPR016032">
    <property type="entry name" value="Sig_transdc_resp-reg_C-effctor"/>
</dbReference>
<dbReference type="SUPFAM" id="SSF46894">
    <property type="entry name" value="C-terminal effector domain of the bipartite response regulators"/>
    <property type="match status" value="1"/>
</dbReference>
<protein>
    <submittedName>
        <fullName evidence="6">Response regulator transcription factor</fullName>
    </submittedName>
</protein>
<sequence length="220" mass="24842">MTAEGKTISVVLIDDHPVVRSGIRMLLEQAPEIRIVGEAERGDRGLELIERLRPDVVLLDMEMPGRSGPEVMRLIQERGLPVKVLALSAYDDSEYIRSLLAMGAYGYLTKDEALDTIVDAVRGVAEGQEGWLSRRAAAQLTSMARTESNRGHDPIELTEREEEVLRCLAKGWSNDQIAEALYITERTVRYHLTNIYQKLHVSTRGEAIAWALREWDELEE</sequence>
<reference evidence="6 7" key="1">
    <citation type="submission" date="2019-06" db="EMBL/GenBank/DDBJ databases">
        <title>Genome sequence of Litorilinea aerophila BAA-2444.</title>
        <authorList>
            <person name="Maclea K.S."/>
            <person name="Maurais E.G."/>
            <person name="Iannazzi L.C."/>
        </authorList>
    </citation>
    <scope>NUCLEOTIDE SEQUENCE [LARGE SCALE GENOMIC DNA]</scope>
    <source>
        <strain evidence="6 7">ATCC BAA-2444</strain>
    </source>
</reference>
<dbReference type="InterPro" id="IPR039420">
    <property type="entry name" value="WalR-like"/>
</dbReference>
<dbReference type="EMBL" id="VIGC01000042">
    <property type="protein sequence ID" value="TQE93343.1"/>
    <property type="molecule type" value="Genomic_DNA"/>
</dbReference>
<dbReference type="SMART" id="SM00421">
    <property type="entry name" value="HTH_LUXR"/>
    <property type="match status" value="1"/>
</dbReference>
<accession>A0A540VB95</accession>
<dbReference type="PROSITE" id="PS50043">
    <property type="entry name" value="HTH_LUXR_2"/>
    <property type="match status" value="1"/>
</dbReference>
<dbReference type="GO" id="GO:0006355">
    <property type="term" value="P:regulation of DNA-templated transcription"/>
    <property type="evidence" value="ECO:0007669"/>
    <property type="project" value="InterPro"/>
</dbReference>
<dbReference type="Gene3D" id="3.40.50.2300">
    <property type="match status" value="1"/>
</dbReference>
<evidence type="ECO:0000313" key="7">
    <source>
        <dbReference type="Proteomes" id="UP000317371"/>
    </source>
</evidence>
<dbReference type="PANTHER" id="PTHR43214:SF43">
    <property type="entry name" value="TWO-COMPONENT RESPONSE REGULATOR"/>
    <property type="match status" value="1"/>
</dbReference>
<dbReference type="Pfam" id="PF00196">
    <property type="entry name" value="GerE"/>
    <property type="match status" value="1"/>
</dbReference>
<feature type="domain" description="Response regulatory" evidence="5">
    <location>
        <begin position="9"/>
        <end position="125"/>
    </location>
</feature>
<keyword evidence="1 3" id="KW-0597">Phosphoprotein</keyword>
<feature type="modified residue" description="4-aspartylphosphate" evidence="3">
    <location>
        <position position="60"/>
    </location>
</feature>
<dbReference type="PANTHER" id="PTHR43214">
    <property type="entry name" value="TWO-COMPONENT RESPONSE REGULATOR"/>
    <property type="match status" value="1"/>
</dbReference>
<evidence type="ECO:0000313" key="6">
    <source>
        <dbReference type="EMBL" id="TQE93343.1"/>
    </source>
</evidence>
<dbReference type="PRINTS" id="PR00038">
    <property type="entry name" value="HTHLUXR"/>
</dbReference>
<dbReference type="SUPFAM" id="SSF52172">
    <property type="entry name" value="CheY-like"/>
    <property type="match status" value="1"/>
</dbReference>
<evidence type="ECO:0000256" key="1">
    <source>
        <dbReference type="ARBA" id="ARBA00022553"/>
    </source>
</evidence>
<evidence type="ECO:0000259" key="5">
    <source>
        <dbReference type="PROSITE" id="PS50110"/>
    </source>
</evidence>
<dbReference type="CDD" id="cd06170">
    <property type="entry name" value="LuxR_C_like"/>
    <property type="match status" value="1"/>
</dbReference>
<dbReference type="PROSITE" id="PS00622">
    <property type="entry name" value="HTH_LUXR_1"/>
    <property type="match status" value="1"/>
</dbReference>
<gene>
    <name evidence="6" type="ORF">FKZ61_21795</name>
</gene>
<feature type="domain" description="HTH luxR-type" evidence="4">
    <location>
        <begin position="150"/>
        <end position="215"/>
    </location>
</feature>
<dbReference type="RefSeq" id="WP_141612286.1">
    <property type="nucleotide sequence ID" value="NZ_VIGC02000042.1"/>
</dbReference>
<keyword evidence="7" id="KW-1185">Reference proteome</keyword>
<dbReference type="InterPro" id="IPR011006">
    <property type="entry name" value="CheY-like_superfamily"/>
</dbReference>
<evidence type="ECO:0000259" key="4">
    <source>
        <dbReference type="PROSITE" id="PS50043"/>
    </source>
</evidence>
<dbReference type="InterPro" id="IPR001789">
    <property type="entry name" value="Sig_transdc_resp-reg_receiver"/>
</dbReference>
<dbReference type="Pfam" id="PF00072">
    <property type="entry name" value="Response_reg"/>
    <property type="match status" value="1"/>
</dbReference>
<evidence type="ECO:0000256" key="2">
    <source>
        <dbReference type="ARBA" id="ARBA00023125"/>
    </source>
</evidence>
<proteinExistence type="predicted"/>
<dbReference type="GO" id="GO:0000160">
    <property type="term" value="P:phosphorelay signal transduction system"/>
    <property type="evidence" value="ECO:0007669"/>
    <property type="project" value="InterPro"/>
</dbReference>
<dbReference type="InParanoid" id="A0A540VB95"/>
<dbReference type="SMART" id="SM00448">
    <property type="entry name" value="REC"/>
    <property type="match status" value="1"/>
</dbReference>
<keyword evidence="2" id="KW-0238">DNA-binding</keyword>
<dbReference type="OrthoDB" id="9779069at2"/>
<dbReference type="InterPro" id="IPR000792">
    <property type="entry name" value="Tscrpt_reg_LuxR_C"/>
</dbReference>
<dbReference type="CDD" id="cd17535">
    <property type="entry name" value="REC_NarL-like"/>
    <property type="match status" value="1"/>
</dbReference>
<comment type="caution">
    <text evidence="6">The sequence shown here is derived from an EMBL/GenBank/DDBJ whole genome shotgun (WGS) entry which is preliminary data.</text>
</comment>
<dbReference type="GO" id="GO:0003677">
    <property type="term" value="F:DNA binding"/>
    <property type="evidence" value="ECO:0007669"/>
    <property type="project" value="UniProtKB-KW"/>
</dbReference>
<name>A0A540VB95_9CHLR</name>
<dbReference type="Proteomes" id="UP000317371">
    <property type="component" value="Unassembled WGS sequence"/>
</dbReference>
<dbReference type="PROSITE" id="PS50110">
    <property type="entry name" value="RESPONSE_REGULATORY"/>
    <property type="match status" value="1"/>
</dbReference>